<proteinExistence type="evidence at transcript level"/>
<evidence type="ECO:0000256" key="2">
    <source>
        <dbReference type="ARBA" id="ARBA00008894"/>
    </source>
</evidence>
<dbReference type="AlphaFoldDB" id="A0A8K1IBG3"/>
<evidence type="ECO:0000256" key="5">
    <source>
        <dbReference type="ARBA" id="ARBA00022741"/>
    </source>
</evidence>
<dbReference type="InterPro" id="IPR055414">
    <property type="entry name" value="LRR_R13L4/SHOC2-like"/>
</dbReference>
<dbReference type="Gene3D" id="2.20.25.80">
    <property type="entry name" value="WRKY domain"/>
    <property type="match status" value="1"/>
</dbReference>
<evidence type="ECO:0000256" key="10">
    <source>
        <dbReference type="ARBA" id="ARBA00023163"/>
    </source>
</evidence>
<dbReference type="InterPro" id="IPR036388">
    <property type="entry name" value="WH-like_DNA-bd_sf"/>
</dbReference>
<evidence type="ECO:0000256" key="11">
    <source>
        <dbReference type="ARBA" id="ARBA00023242"/>
    </source>
</evidence>
<dbReference type="Gene3D" id="1.10.10.10">
    <property type="entry name" value="Winged helix-like DNA-binding domain superfamily/Winged helix DNA-binding domain"/>
    <property type="match status" value="1"/>
</dbReference>
<dbReference type="InterPro" id="IPR027417">
    <property type="entry name" value="P-loop_NTPase"/>
</dbReference>
<dbReference type="InterPro" id="IPR041118">
    <property type="entry name" value="Rx_N"/>
</dbReference>
<dbReference type="Pfam" id="PF00931">
    <property type="entry name" value="NB-ARC"/>
    <property type="match status" value="1"/>
</dbReference>
<dbReference type="InterPro" id="IPR032675">
    <property type="entry name" value="LRR_dom_sf"/>
</dbReference>
<keyword evidence="8" id="KW-0175">Coiled coil</keyword>
<evidence type="ECO:0000256" key="4">
    <source>
        <dbReference type="ARBA" id="ARBA00022737"/>
    </source>
</evidence>
<dbReference type="SUPFAM" id="SSF52058">
    <property type="entry name" value="L domain-like"/>
    <property type="match status" value="1"/>
</dbReference>
<evidence type="ECO:0000256" key="6">
    <source>
        <dbReference type="ARBA" id="ARBA00022821"/>
    </source>
</evidence>
<dbReference type="InterPro" id="IPR058922">
    <property type="entry name" value="WHD_DRP"/>
</dbReference>
<dbReference type="InterPro" id="IPR042197">
    <property type="entry name" value="Apaf_helical"/>
</dbReference>
<keyword evidence="11" id="KW-0539">Nucleus</keyword>
<dbReference type="GO" id="GO:0042742">
    <property type="term" value="P:defense response to bacterium"/>
    <property type="evidence" value="ECO:0007669"/>
    <property type="project" value="UniProtKB-ARBA"/>
</dbReference>
<dbReference type="InterPro" id="IPR036576">
    <property type="entry name" value="WRKY_dom_sf"/>
</dbReference>
<accession>A0A8K1IBG3</accession>
<dbReference type="GO" id="GO:0005634">
    <property type="term" value="C:nucleus"/>
    <property type="evidence" value="ECO:0007669"/>
    <property type="project" value="UniProtKB-SubCell"/>
</dbReference>
<reference evidence="13" key="1">
    <citation type="submission" date="2021-07" db="EMBL/GenBank/DDBJ databases">
        <title>Genome-wide identification of the NLR gene family in Haynaldia villosa by SMRT-RenSeq.</title>
        <authorList>
            <person name="Huang Z."/>
            <person name="Qiao F."/>
            <person name="Yang B."/>
            <person name="Liu J."/>
            <person name="Liu Y."/>
            <person name="Wulff B.B.H."/>
            <person name="Hu P."/>
            <person name="Lv Z."/>
            <person name="Zhang R."/>
            <person name="Chen P."/>
            <person name="Xing L."/>
            <person name="Cao A."/>
        </authorList>
    </citation>
    <scope>NUCLEOTIDE SEQUENCE</scope>
    <source>
        <strain evidence="13">Hv_Contig_1485_nlr_1</strain>
    </source>
</reference>
<keyword evidence="9" id="KW-0238">DNA-binding</keyword>
<evidence type="ECO:0000256" key="8">
    <source>
        <dbReference type="ARBA" id="ARBA00023054"/>
    </source>
</evidence>
<dbReference type="SUPFAM" id="SSF52540">
    <property type="entry name" value="P-loop containing nucleoside triphosphate hydrolases"/>
    <property type="match status" value="1"/>
</dbReference>
<dbReference type="Pfam" id="PF03106">
    <property type="entry name" value="WRKY"/>
    <property type="match status" value="1"/>
</dbReference>
<dbReference type="GO" id="GO:0043565">
    <property type="term" value="F:sequence-specific DNA binding"/>
    <property type="evidence" value="ECO:0007669"/>
    <property type="project" value="InterPro"/>
</dbReference>
<dbReference type="GO" id="GO:0043531">
    <property type="term" value="F:ADP binding"/>
    <property type="evidence" value="ECO:0007669"/>
    <property type="project" value="InterPro"/>
</dbReference>
<dbReference type="SMART" id="SM00774">
    <property type="entry name" value="WRKY"/>
    <property type="match status" value="1"/>
</dbReference>
<dbReference type="GO" id="GO:0003700">
    <property type="term" value="F:DNA-binding transcription factor activity"/>
    <property type="evidence" value="ECO:0007669"/>
    <property type="project" value="InterPro"/>
</dbReference>
<evidence type="ECO:0000259" key="12">
    <source>
        <dbReference type="PROSITE" id="PS50811"/>
    </source>
</evidence>
<dbReference type="PANTHER" id="PTHR23155">
    <property type="entry name" value="DISEASE RESISTANCE PROTEIN RP"/>
    <property type="match status" value="1"/>
</dbReference>
<dbReference type="Gene3D" id="1.20.5.4130">
    <property type="match status" value="1"/>
</dbReference>
<dbReference type="Pfam" id="PF18052">
    <property type="entry name" value="Rx_N"/>
    <property type="match status" value="1"/>
</dbReference>
<dbReference type="InterPro" id="IPR038005">
    <property type="entry name" value="RX-like_CC"/>
</dbReference>
<evidence type="ECO:0000256" key="3">
    <source>
        <dbReference type="ARBA" id="ARBA00022614"/>
    </source>
</evidence>
<keyword evidence="7" id="KW-0805">Transcription regulation</keyword>
<evidence type="ECO:0000313" key="13">
    <source>
        <dbReference type="EMBL" id="UBY07614.1"/>
    </source>
</evidence>
<feature type="domain" description="WRKY" evidence="12">
    <location>
        <begin position="908"/>
        <end position="964"/>
    </location>
</feature>
<dbReference type="InterPro" id="IPR002182">
    <property type="entry name" value="NB-ARC"/>
</dbReference>
<dbReference type="SUPFAM" id="SSF118290">
    <property type="entry name" value="WRKY DNA-binding domain"/>
    <property type="match status" value="1"/>
</dbReference>
<protein>
    <submittedName>
        <fullName evidence="13">NBS-LRR disease resistance protein</fullName>
    </submittedName>
</protein>
<dbReference type="InterPro" id="IPR044974">
    <property type="entry name" value="Disease_R_plants"/>
</dbReference>
<organism evidence="13">
    <name type="scientific">Dasypyrum villosum</name>
    <dbReference type="NCBI Taxonomy" id="40247"/>
    <lineage>
        <taxon>Eukaryota</taxon>
        <taxon>Viridiplantae</taxon>
        <taxon>Streptophyta</taxon>
        <taxon>Embryophyta</taxon>
        <taxon>Tracheophyta</taxon>
        <taxon>Spermatophyta</taxon>
        <taxon>Magnoliopsida</taxon>
        <taxon>Liliopsida</taxon>
        <taxon>Poales</taxon>
        <taxon>Poaceae</taxon>
        <taxon>BOP clade</taxon>
        <taxon>Pooideae</taxon>
        <taxon>Triticodae</taxon>
        <taxon>Triticeae</taxon>
        <taxon>Triticinae</taxon>
        <taxon>Dasypyrum</taxon>
    </lineage>
</organism>
<dbReference type="EMBL" id="MZ673015">
    <property type="protein sequence ID" value="UBY07614.1"/>
    <property type="molecule type" value="mRNA"/>
</dbReference>
<evidence type="ECO:0000256" key="7">
    <source>
        <dbReference type="ARBA" id="ARBA00023015"/>
    </source>
</evidence>
<keyword evidence="4" id="KW-0677">Repeat</keyword>
<keyword evidence="6" id="KW-0611">Plant defense</keyword>
<evidence type="ECO:0000256" key="1">
    <source>
        <dbReference type="ARBA" id="ARBA00004123"/>
    </source>
</evidence>
<dbReference type="GO" id="GO:0009626">
    <property type="term" value="P:plant-type hypersensitive response"/>
    <property type="evidence" value="ECO:0007669"/>
    <property type="project" value="UniProtKB-ARBA"/>
</dbReference>
<dbReference type="InterPro" id="IPR003657">
    <property type="entry name" value="WRKY_dom"/>
</dbReference>
<dbReference type="GO" id="GO:0002758">
    <property type="term" value="P:innate immune response-activating signaling pathway"/>
    <property type="evidence" value="ECO:0007669"/>
    <property type="project" value="UniProtKB-ARBA"/>
</dbReference>
<keyword evidence="3" id="KW-0433">Leucine-rich repeat</keyword>
<keyword evidence="10" id="KW-0804">Transcription</keyword>
<dbReference type="CDD" id="cd14798">
    <property type="entry name" value="RX-CC_like"/>
    <property type="match status" value="1"/>
</dbReference>
<evidence type="ECO:0000256" key="9">
    <source>
        <dbReference type="ARBA" id="ARBA00023125"/>
    </source>
</evidence>
<dbReference type="FunFam" id="1.10.10.10:FF:000322">
    <property type="entry name" value="Probable disease resistance protein At1g63360"/>
    <property type="match status" value="1"/>
</dbReference>
<dbReference type="Gene3D" id="3.40.50.300">
    <property type="entry name" value="P-loop containing nucleotide triphosphate hydrolases"/>
    <property type="match status" value="1"/>
</dbReference>
<keyword evidence="5" id="KW-0547">Nucleotide-binding</keyword>
<dbReference type="Pfam" id="PF23559">
    <property type="entry name" value="WHD_DRP"/>
    <property type="match status" value="1"/>
</dbReference>
<sequence length="977" mass="111206">MEAAVVSVSRGAIGLVIAKLGGLLAGKYKLLKGAKGEIMFLKAELESMRAFLERMSEAEEEPDKQARLWAKEVCDLSYDIEDSVDEFMLLVECESDCEPHGFKGFIHRSMNLLTTMNTRHRVAKDFRGLKSRVMEVSERRTRYKIDDNNINVSNPNKTTIDIRLLALYADTAGLVGIDGPRDELIRLMAGEEGGSAQPTKVLSIVGFGGLGKTTLANQIYHTLKWQYQYCQAFVSVSQKPNIRMILRRMLSQVGYVAPEGTNMEIWAEDELISALREFLMYKRYLIVIDDIWDETTWNVIRCALPENMYGSMIITTTRINSVARACCCNQHDYVYKMKSLSNEDSRKLFFKRVFGSEDACPLYLEEVSAQILKRCGGLPLAIVTISSLLASERKKLKEHWVHIMNSMGPNFEVNPTLEGMRQILNLSYINLPHHLKTCMLYLGMYPEDYIIWKNDLVRQWVAQGFVSKAHGKYTEDVAEGYFNELVNRGIIQPVDTDHNNEVLSCRLHDMMLDLIIHKCREENFITAADDIQDMIGLSDKVRRLSLYLDGIIDGTILETTQLSQVRALARFGNSAYAPPLLKFKHLRVLSLEFRWEIPDLTGISHLFQLRYLKIKADGKIQVPSDVVHLGRLQHLIVPSRTKLPNGIGNMKSLCTLQEFDVGLNSIDNIRDLGDLINLRDLRICDHLSKMDGLHDMERRQRLDILTCSLEKLCNLRYLHMDSSIKVSYALSSLFLRRLHMLCLFPRVPNAIGELHDLFDLELTIEVLGDDIAILAQLQSLNRLKLHIEGKPETEEKVVICRKGFPVLKHFWLFCVRMSQLTFEAGTMPSLEKLELRINSPYGAAPMGIEHLLGLKEIFVIIGGCGAEGSCSTRAALSVLRKAIDMRSSRPTANIKCIENWLLLERIPDGFTWRKYGQKDILDSKHPRAYLRCTHRISQGCKATKQVQRADDDPELFLALYNGKHTCTERTLPLPQPT</sequence>
<dbReference type="PROSITE" id="PS50811">
    <property type="entry name" value="WRKY"/>
    <property type="match status" value="1"/>
</dbReference>
<dbReference type="PANTHER" id="PTHR23155:SF906">
    <property type="entry name" value="OS08G0205100 PROTEIN"/>
    <property type="match status" value="1"/>
</dbReference>
<comment type="subcellular location">
    <subcellularLocation>
        <location evidence="1">Nucleus</location>
    </subcellularLocation>
</comment>
<dbReference type="PRINTS" id="PR00364">
    <property type="entry name" value="DISEASERSIST"/>
</dbReference>
<name>A0A8K1IBG3_9POAL</name>
<dbReference type="Pfam" id="PF23598">
    <property type="entry name" value="LRR_14"/>
    <property type="match status" value="1"/>
</dbReference>
<dbReference type="Gene3D" id="1.10.8.430">
    <property type="entry name" value="Helical domain of apoptotic protease-activating factors"/>
    <property type="match status" value="1"/>
</dbReference>
<dbReference type="Gene3D" id="3.80.10.10">
    <property type="entry name" value="Ribonuclease Inhibitor"/>
    <property type="match status" value="1"/>
</dbReference>
<comment type="similarity">
    <text evidence="2">Belongs to the disease resistance NB-LRR family.</text>
</comment>